<evidence type="ECO:0000256" key="1">
    <source>
        <dbReference type="SAM" id="Phobius"/>
    </source>
</evidence>
<feature type="transmembrane region" description="Helical" evidence="1">
    <location>
        <begin position="93"/>
        <end position="118"/>
    </location>
</feature>
<sequence length="161" mass="18401">MKKIILKRTRYNNLPETISGIIISTVFIGFILYKILSGAESVSSGILIGGFIFFAVCFIFYLWQLFAKKSQARHININGWEYRLFQKVDKWKFICISGFVSSVRIGVIVAILLLSRLIKNDMPPYQAILIVIGLCMISTIPYGYMNYKNCKSVDMDSDFTI</sequence>
<evidence type="ECO:0000313" key="2">
    <source>
        <dbReference type="EMBL" id="VFB13564.1"/>
    </source>
</evidence>
<feature type="transmembrane region" description="Helical" evidence="1">
    <location>
        <begin position="124"/>
        <end position="145"/>
    </location>
</feature>
<name>A0A449I2E3_9BACE</name>
<organism evidence="2 3">
    <name type="scientific">Prevotella heparinolytica</name>
    <dbReference type="NCBI Taxonomy" id="28113"/>
    <lineage>
        <taxon>Bacteria</taxon>
        <taxon>Pseudomonadati</taxon>
        <taxon>Bacteroidota</taxon>
        <taxon>Bacteroidia</taxon>
        <taxon>Bacteroidales</taxon>
        <taxon>Bacteroidaceae</taxon>
        <taxon>Bacteroides</taxon>
    </lineage>
</organism>
<proteinExistence type="predicted"/>
<accession>A0A449I2E3</accession>
<evidence type="ECO:0000313" key="3">
    <source>
        <dbReference type="Proteomes" id="UP000396835"/>
    </source>
</evidence>
<feature type="transmembrane region" description="Helical" evidence="1">
    <location>
        <begin position="20"/>
        <end position="36"/>
    </location>
</feature>
<dbReference type="Proteomes" id="UP000396835">
    <property type="component" value="Unassembled WGS sequence"/>
</dbReference>
<dbReference type="EMBL" id="CAACYH010000004">
    <property type="protein sequence ID" value="VFB13564.1"/>
    <property type="molecule type" value="Genomic_DNA"/>
</dbReference>
<dbReference type="OrthoDB" id="9940910at2"/>
<keyword evidence="1" id="KW-0812">Transmembrane</keyword>
<keyword evidence="1" id="KW-1133">Transmembrane helix</keyword>
<reference evidence="2 3" key="1">
    <citation type="submission" date="2019-02" db="EMBL/GenBank/DDBJ databases">
        <authorList>
            <consortium name="Pathogen Informatics"/>
        </authorList>
    </citation>
    <scope>NUCLEOTIDE SEQUENCE [LARGE SCALE GENOMIC DNA]</scope>
    <source>
        <strain evidence="2 3">3012STDY7078512</strain>
    </source>
</reference>
<protein>
    <recommendedName>
        <fullName evidence="4">Transmembrane protein</fullName>
    </recommendedName>
</protein>
<gene>
    <name evidence="2" type="ORF">NCTC7812_01091</name>
</gene>
<dbReference type="RefSeq" id="WP_131751893.1">
    <property type="nucleotide sequence ID" value="NZ_CAACYH010000004.1"/>
</dbReference>
<feature type="transmembrane region" description="Helical" evidence="1">
    <location>
        <begin position="42"/>
        <end position="63"/>
    </location>
</feature>
<keyword evidence="1" id="KW-0472">Membrane</keyword>
<evidence type="ECO:0008006" key="4">
    <source>
        <dbReference type="Google" id="ProtNLM"/>
    </source>
</evidence>
<dbReference type="AlphaFoldDB" id="A0A449I2E3"/>